<dbReference type="Proteomes" id="UP000886998">
    <property type="component" value="Unassembled WGS sequence"/>
</dbReference>
<evidence type="ECO:0000313" key="2">
    <source>
        <dbReference type="EMBL" id="GFY42800.1"/>
    </source>
</evidence>
<protein>
    <submittedName>
        <fullName evidence="2">Uncharacterized protein</fullName>
    </submittedName>
</protein>
<feature type="region of interest" description="Disordered" evidence="1">
    <location>
        <begin position="40"/>
        <end position="71"/>
    </location>
</feature>
<sequence length="130" mass="14485">MRVNSHYKLLFVFPLSNGGCGGVCILHLCIHRHLLSEDTPQHAGAGHRESDYSPAAQRNCPLDTGQDQDGSTRSFLLCGERLQRVVLVRDRVPVPGESEKDGVHDGPHQHHRFHRHHVLLLGHAAAETRL</sequence>
<proteinExistence type="predicted"/>
<reference evidence="2" key="1">
    <citation type="submission" date="2020-08" db="EMBL/GenBank/DDBJ databases">
        <title>Multicomponent nature underlies the extraordinary mechanical properties of spider dragline silk.</title>
        <authorList>
            <person name="Kono N."/>
            <person name="Nakamura H."/>
            <person name="Mori M."/>
            <person name="Yoshida Y."/>
            <person name="Ohtoshi R."/>
            <person name="Malay A.D."/>
            <person name="Moran D.A.P."/>
            <person name="Tomita M."/>
            <person name="Numata K."/>
            <person name="Arakawa K."/>
        </authorList>
    </citation>
    <scope>NUCLEOTIDE SEQUENCE</scope>
</reference>
<evidence type="ECO:0000256" key="1">
    <source>
        <dbReference type="SAM" id="MobiDB-lite"/>
    </source>
</evidence>
<dbReference type="AlphaFoldDB" id="A0A8X6WX27"/>
<accession>A0A8X6WX27</accession>
<name>A0A8X6WX27_9ARAC</name>
<evidence type="ECO:0000313" key="3">
    <source>
        <dbReference type="Proteomes" id="UP000886998"/>
    </source>
</evidence>
<organism evidence="2 3">
    <name type="scientific">Trichonephila inaurata madagascariensis</name>
    <dbReference type="NCBI Taxonomy" id="2747483"/>
    <lineage>
        <taxon>Eukaryota</taxon>
        <taxon>Metazoa</taxon>
        <taxon>Ecdysozoa</taxon>
        <taxon>Arthropoda</taxon>
        <taxon>Chelicerata</taxon>
        <taxon>Arachnida</taxon>
        <taxon>Araneae</taxon>
        <taxon>Araneomorphae</taxon>
        <taxon>Entelegynae</taxon>
        <taxon>Araneoidea</taxon>
        <taxon>Nephilidae</taxon>
        <taxon>Trichonephila</taxon>
        <taxon>Trichonephila inaurata</taxon>
    </lineage>
</organism>
<comment type="caution">
    <text evidence="2">The sequence shown here is derived from an EMBL/GenBank/DDBJ whole genome shotgun (WGS) entry which is preliminary data.</text>
</comment>
<dbReference type="EMBL" id="BMAV01003324">
    <property type="protein sequence ID" value="GFY42800.1"/>
    <property type="molecule type" value="Genomic_DNA"/>
</dbReference>
<feature type="compositionally biased region" description="Basic and acidic residues" evidence="1">
    <location>
        <begin position="40"/>
        <end position="51"/>
    </location>
</feature>
<keyword evidence="3" id="KW-1185">Reference proteome</keyword>
<gene>
    <name evidence="2" type="ORF">TNIN_427331</name>
</gene>